<dbReference type="Proteomes" id="UP001140094">
    <property type="component" value="Unassembled WGS sequence"/>
</dbReference>
<dbReference type="GO" id="GO:0005829">
    <property type="term" value="C:cytosol"/>
    <property type="evidence" value="ECO:0007669"/>
    <property type="project" value="TreeGrafter"/>
</dbReference>
<keyword evidence="2 3" id="KW-0819">tRNA processing</keyword>
<dbReference type="AlphaFoldDB" id="A0A9W8HXC6"/>
<protein>
    <recommendedName>
        <fullName evidence="3">Cytoplasmic tRNA 2-thiolation protein 2</fullName>
    </recommendedName>
</protein>
<evidence type="ECO:0000256" key="3">
    <source>
        <dbReference type="HAMAP-Rule" id="MF_03054"/>
    </source>
</evidence>
<dbReference type="Pfam" id="PF10288">
    <property type="entry name" value="CTU2"/>
    <property type="match status" value="1"/>
</dbReference>
<sequence length="471" mass="50646">MSGTPSRGRERVPGMCIKCKVAKPSVTIRQSLYCKECFIRTSIVKFRTGQSRLRKRASRSQTKALVAFSGGGASSAMLKLVADHQSSARKGVDATPAYTGIVVGHVDESCLFPEAPEEEIRAIAAESGLLYRTLALEDIFTLADGRRTALIEIVQASIAPGAEKDQFCARLVRPSNKVSNKEYLTALFASLGSATDREDMLDIIKAFLVRQLAREEGCEVVLMGDSGTRIATKTVALTSRGRGFSLPLEVAAESRWFGDLSVWRPMRDFSAKEIAFFNHWTGQKSAAVPTFTTGGPRRASIDRLTEAFIAELDQGFSSTVPTVCRTMQKLEPRDEALAAPPCLICGMPAEGNAQAWRSRLTISSSGAGGVSASARSSPSATLPESSCLASGDTSSLLEIARTVCYACQSLLHHASPGIVLPEFCAKRLQAVDASDNSTHETAEAQREALRRQIDEFLLDDDDGTCDSSAGC</sequence>
<dbReference type="GO" id="GO:0000049">
    <property type="term" value="F:tRNA binding"/>
    <property type="evidence" value="ECO:0007669"/>
    <property type="project" value="InterPro"/>
</dbReference>
<organism evidence="4 5">
    <name type="scientific">Coemansia guatemalensis</name>
    <dbReference type="NCBI Taxonomy" id="2761395"/>
    <lineage>
        <taxon>Eukaryota</taxon>
        <taxon>Fungi</taxon>
        <taxon>Fungi incertae sedis</taxon>
        <taxon>Zoopagomycota</taxon>
        <taxon>Kickxellomycotina</taxon>
        <taxon>Kickxellomycetes</taxon>
        <taxon>Kickxellales</taxon>
        <taxon>Kickxellaceae</taxon>
        <taxon>Coemansia</taxon>
    </lineage>
</organism>
<reference evidence="4" key="1">
    <citation type="submission" date="2022-07" db="EMBL/GenBank/DDBJ databases">
        <title>Phylogenomic reconstructions and comparative analyses of Kickxellomycotina fungi.</title>
        <authorList>
            <person name="Reynolds N.K."/>
            <person name="Stajich J.E."/>
            <person name="Barry K."/>
            <person name="Grigoriev I.V."/>
            <person name="Crous P."/>
            <person name="Smith M.E."/>
        </authorList>
    </citation>
    <scope>NUCLEOTIDE SEQUENCE</scope>
    <source>
        <strain evidence="4">NRRL 1565</strain>
    </source>
</reference>
<comment type="caution">
    <text evidence="4">The sequence shown here is derived from an EMBL/GenBank/DDBJ whole genome shotgun (WGS) entry which is preliminary data.</text>
</comment>
<dbReference type="InterPro" id="IPR019407">
    <property type="entry name" value="CTU2"/>
</dbReference>
<dbReference type="HAMAP" id="MF_03054">
    <property type="entry name" value="CTU2"/>
    <property type="match status" value="1"/>
</dbReference>
<accession>A0A9W8HXC6</accession>
<gene>
    <name evidence="3 4" type="primary">CTU2</name>
    <name evidence="3" type="synonym">NCS2</name>
    <name evidence="4" type="ORF">H4R20_005127</name>
</gene>
<dbReference type="EMBL" id="JANBUO010001593">
    <property type="protein sequence ID" value="KAJ2797597.1"/>
    <property type="molecule type" value="Genomic_DNA"/>
</dbReference>
<dbReference type="OrthoDB" id="25129at2759"/>
<dbReference type="PANTHER" id="PTHR20882">
    <property type="entry name" value="CYTOPLASMIC TRNA 2-THIOLATION PROTEIN 2"/>
    <property type="match status" value="1"/>
</dbReference>
<evidence type="ECO:0000256" key="2">
    <source>
        <dbReference type="ARBA" id="ARBA00022694"/>
    </source>
</evidence>
<dbReference type="Gene3D" id="3.40.50.620">
    <property type="entry name" value="HUPs"/>
    <property type="match status" value="1"/>
</dbReference>
<keyword evidence="1 3" id="KW-0963">Cytoplasm</keyword>
<dbReference type="GO" id="GO:0016779">
    <property type="term" value="F:nucleotidyltransferase activity"/>
    <property type="evidence" value="ECO:0007669"/>
    <property type="project" value="UniProtKB-UniRule"/>
</dbReference>
<comment type="similarity">
    <text evidence="3">Belongs to the CTU2/NCS2 family.</text>
</comment>
<comment type="function">
    <text evidence="3">Plays a central role in 2-thiolation of mcm(5)S(2)U at tRNA wobble positions of tRNA(Lys), tRNA(Glu) and tRNA(Gln). May act by forming a heterodimer with NCS6 that ligates sulfur from thiocarboxylated URM1 onto the uridine of tRNAs at wobble position. Prior mcm(5) tRNA modification by the elongator complex is required for 2-thiolation. May also be involved in protein urmylation.</text>
</comment>
<evidence type="ECO:0000313" key="5">
    <source>
        <dbReference type="Proteomes" id="UP001140094"/>
    </source>
</evidence>
<dbReference type="GO" id="GO:0002143">
    <property type="term" value="P:tRNA wobble position uridine thiolation"/>
    <property type="evidence" value="ECO:0007669"/>
    <property type="project" value="TreeGrafter"/>
</dbReference>
<dbReference type="GO" id="GO:0016783">
    <property type="term" value="F:sulfurtransferase activity"/>
    <property type="evidence" value="ECO:0007669"/>
    <property type="project" value="TreeGrafter"/>
</dbReference>
<keyword evidence="5" id="KW-1185">Reference proteome</keyword>
<name>A0A9W8HXC6_9FUNG</name>
<proteinExistence type="inferred from homology"/>
<dbReference type="InterPro" id="IPR014729">
    <property type="entry name" value="Rossmann-like_a/b/a_fold"/>
</dbReference>
<dbReference type="PANTHER" id="PTHR20882:SF14">
    <property type="entry name" value="CYTOPLASMIC TRNA 2-THIOLATION PROTEIN 2"/>
    <property type="match status" value="1"/>
</dbReference>
<dbReference type="GO" id="GO:0032447">
    <property type="term" value="P:protein urmylation"/>
    <property type="evidence" value="ECO:0007669"/>
    <property type="project" value="UniProtKB-UniRule"/>
</dbReference>
<evidence type="ECO:0000313" key="4">
    <source>
        <dbReference type="EMBL" id="KAJ2797597.1"/>
    </source>
</evidence>
<evidence type="ECO:0000256" key="1">
    <source>
        <dbReference type="ARBA" id="ARBA00022490"/>
    </source>
</evidence>
<dbReference type="SUPFAM" id="SSF52402">
    <property type="entry name" value="Adenine nucleotide alpha hydrolases-like"/>
    <property type="match status" value="1"/>
</dbReference>
<comment type="pathway">
    <text evidence="3">tRNA modification; 5-methoxycarbonylmethyl-2-thiouridine-tRNA biosynthesis.</text>
</comment>
<comment type="subcellular location">
    <subcellularLocation>
        <location evidence="3">Cytoplasm</location>
    </subcellularLocation>
</comment>